<dbReference type="InterPro" id="IPR029045">
    <property type="entry name" value="ClpP/crotonase-like_dom_sf"/>
</dbReference>
<proteinExistence type="predicted"/>
<dbReference type="AlphaFoldDB" id="A0A1E5BIF5"/>
<name>A0A1E5BIF5_9VIBR</name>
<dbReference type="Proteomes" id="UP000094741">
    <property type="component" value="Unassembled WGS sequence"/>
</dbReference>
<dbReference type="RefSeq" id="WP_017039356.1">
    <property type="nucleotide sequence ID" value="NZ_AJYQ02000027.1"/>
</dbReference>
<keyword evidence="2" id="KW-0732">Signal</keyword>
<accession>A0A1E5BIF5</accession>
<evidence type="ECO:0000256" key="1">
    <source>
        <dbReference type="SAM" id="MobiDB-lite"/>
    </source>
</evidence>
<gene>
    <name evidence="3" type="ORF">A1QO_04515</name>
</gene>
<reference evidence="3 4" key="1">
    <citation type="journal article" date="2012" name="Science">
        <title>Ecological populations of bacteria act as socially cohesive units of antibiotic production and resistance.</title>
        <authorList>
            <person name="Cordero O.X."/>
            <person name="Wildschutte H."/>
            <person name="Kirkup B."/>
            <person name="Proehl S."/>
            <person name="Ngo L."/>
            <person name="Hussain F."/>
            <person name="Le Roux F."/>
            <person name="Mincer T."/>
            <person name="Polz M.F."/>
        </authorList>
    </citation>
    <scope>NUCLEOTIDE SEQUENCE [LARGE SCALE GENOMIC DNA]</scope>
    <source>
        <strain evidence="3 4">ZF-129</strain>
    </source>
</reference>
<dbReference type="STRING" id="1187848.A1QO_04515"/>
<evidence type="ECO:0000256" key="2">
    <source>
        <dbReference type="SAM" id="SignalP"/>
    </source>
</evidence>
<dbReference type="InterPro" id="IPR013783">
    <property type="entry name" value="Ig-like_fold"/>
</dbReference>
<sequence>MMNPKGALLIVLLLIVSGCDSDDINGTNDLTKPTVDAGADQLHTLPKTTLTLKGSAKSYPKNFYSIKETKWTQISGPQQLTILNDKDLTATLVNPTMAGTYVFELYAKDSGSRTNTDKMKVILQNTSVMSMARTTTGFADDYDAVWNSVVEDYANYVDIEQKWQSMYQPYFVEAENIQLEQEWQSLLKDMADEVGDIHIVALAQHSTQSVSTDSEQDTDSAPAPSPVIQWESSNNIGVITFNDLSSLSLTQLNRSIQEAVYALQDTHELWLKFPEDIAISEQKTLQLLSWFTFQPTSLLLETRQGEEETIPLMRNPLLTQSTVLVKGHHDSHSATTLTEYLLGQASGEESFSFKREFVLLSTPLGD</sequence>
<dbReference type="Pfam" id="PF22352">
    <property type="entry name" value="K319L-like_PKD"/>
    <property type="match status" value="1"/>
</dbReference>
<dbReference type="Gene3D" id="2.60.40.10">
    <property type="entry name" value="Immunoglobulins"/>
    <property type="match status" value="1"/>
</dbReference>
<dbReference type="OrthoDB" id="5903671at2"/>
<protein>
    <submittedName>
        <fullName evidence="3">Uncharacterized protein</fullName>
    </submittedName>
</protein>
<dbReference type="SUPFAM" id="SSF52096">
    <property type="entry name" value="ClpP/crotonase"/>
    <property type="match status" value="1"/>
</dbReference>
<feature type="chain" id="PRO_5009171686" evidence="2">
    <location>
        <begin position="22"/>
        <end position="366"/>
    </location>
</feature>
<dbReference type="EMBL" id="AJYQ02000027">
    <property type="protein sequence ID" value="OEE37129.1"/>
    <property type="molecule type" value="Genomic_DNA"/>
</dbReference>
<dbReference type="eggNOG" id="COG3291">
    <property type="taxonomic scope" value="Bacteria"/>
</dbReference>
<dbReference type="Gene3D" id="3.30.750.44">
    <property type="match status" value="1"/>
</dbReference>
<dbReference type="PROSITE" id="PS51257">
    <property type="entry name" value="PROKAR_LIPOPROTEIN"/>
    <property type="match status" value="1"/>
</dbReference>
<evidence type="ECO:0000313" key="4">
    <source>
        <dbReference type="Proteomes" id="UP000094741"/>
    </source>
</evidence>
<organism evidence="3 4">
    <name type="scientific">Vibrio genomosp. F10 str. ZF-129</name>
    <dbReference type="NCBI Taxonomy" id="1187848"/>
    <lineage>
        <taxon>Bacteria</taxon>
        <taxon>Pseudomonadati</taxon>
        <taxon>Pseudomonadota</taxon>
        <taxon>Gammaproteobacteria</taxon>
        <taxon>Vibrionales</taxon>
        <taxon>Vibrionaceae</taxon>
        <taxon>Vibrio</taxon>
    </lineage>
</organism>
<comment type="caution">
    <text evidence="3">The sequence shown here is derived from an EMBL/GenBank/DDBJ whole genome shotgun (WGS) entry which is preliminary data.</text>
</comment>
<feature type="signal peptide" evidence="2">
    <location>
        <begin position="1"/>
        <end position="21"/>
    </location>
</feature>
<feature type="region of interest" description="Disordered" evidence="1">
    <location>
        <begin position="208"/>
        <end position="227"/>
    </location>
</feature>
<evidence type="ECO:0000313" key="3">
    <source>
        <dbReference type="EMBL" id="OEE37129.1"/>
    </source>
</evidence>